<dbReference type="PANTHER" id="PTHR31451:SF59">
    <property type="entry name" value="MANNAN ENDO-1,4-BETA-MANNOSIDASE"/>
    <property type="match status" value="1"/>
</dbReference>
<dbReference type="EMBL" id="PNBA02000002">
    <property type="protein sequence ID" value="KAG6431927.1"/>
    <property type="molecule type" value="Genomic_DNA"/>
</dbReference>
<dbReference type="AlphaFoldDB" id="A0A8X9A6V0"/>
<comment type="similarity">
    <text evidence="3">Belongs to the glycosyl hydrolase 5 (cellulase A) family.</text>
</comment>
<evidence type="ECO:0000256" key="3">
    <source>
        <dbReference type="ARBA" id="ARBA00005641"/>
    </source>
</evidence>
<comment type="caution">
    <text evidence="10">The sequence shown here is derived from an EMBL/GenBank/DDBJ whole genome shotgun (WGS) entry which is preliminary data.</text>
</comment>
<feature type="signal peptide" evidence="8">
    <location>
        <begin position="1"/>
        <end position="22"/>
    </location>
</feature>
<proteinExistence type="inferred from homology"/>
<evidence type="ECO:0000313" key="10">
    <source>
        <dbReference type="EMBL" id="KAG6431927.1"/>
    </source>
</evidence>
<gene>
    <name evidence="10" type="ORF">SASPL_103499</name>
</gene>
<evidence type="ECO:0000256" key="5">
    <source>
        <dbReference type="ARBA" id="ARBA00022525"/>
    </source>
</evidence>
<feature type="chain" id="PRO_5036450450" description="mannan endo-1,4-beta-mannosidase" evidence="8">
    <location>
        <begin position="23"/>
        <end position="429"/>
    </location>
</feature>
<evidence type="ECO:0000313" key="11">
    <source>
        <dbReference type="Proteomes" id="UP000298416"/>
    </source>
</evidence>
<keyword evidence="11" id="KW-1185">Reference proteome</keyword>
<reference evidence="10" key="1">
    <citation type="submission" date="2018-01" db="EMBL/GenBank/DDBJ databases">
        <authorList>
            <person name="Mao J.F."/>
        </authorList>
    </citation>
    <scope>NUCLEOTIDE SEQUENCE</scope>
    <source>
        <strain evidence="10">Huo1</strain>
        <tissue evidence="10">Leaf</tissue>
    </source>
</reference>
<keyword evidence="8" id="KW-0732">Signal</keyword>
<keyword evidence="7" id="KW-0326">Glycosidase</keyword>
<evidence type="ECO:0000256" key="1">
    <source>
        <dbReference type="ARBA" id="ARBA00001678"/>
    </source>
</evidence>
<evidence type="ECO:0000256" key="8">
    <source>
        <dbReference type="SAM" id="SignalP"/>
    </source>
</evidence>
<dbReference type="SUPFAM" id="SSF51445">
    <property type="entry name" value="(Trans)glycosidases"/>
    <property type="match status" value="1"/>
</dbReference>
<evidence type="ECO:0000259" key="9">
    <source>
        <dbReference type="Pfam" id="PF26410"/>
    </source>
</evidence>
<organism evidence="10">
    <name type="scientific">Salvia splendens</name>
    <name type="common">Scarlet sage</name>
    <dbReference type="NCBI Taxonomy" id="180675"/>
    <lineage>
        <taxon>Eukaryota</taxon>
        <taxon>Viridiplantae</taxon>
        <taxon>Streptophyta</taxon>
        <taxon>Embryophyta</taxon>
        <taxon>Tracheophyta</taxon>
        <taxon>Spermatophyta</taxon>
        <taxon>Magnoliopsida</taxon>
        <taxon>eudicotyledons</taxon>
        <taxon>Gunneridae</taxon>
        <taxon>Pentapetalae</taxon>
        <taxon>asterids</taxon>
        <taxon>lamiids</taxon>
        <taxon>Lamiales</taxon>
        <taxon>Lamiaceae</taxon>
        <taxon>Nepetoideae</taxon>
        <taxon>Mentheae</taxon>
        <taxon>Salviinae</taxon>
        <taxon>Salvia</taxon>
        <taxon>Salvia subgen. Calosphace</taxon>
        <taxon>core Calosphace</taxon>
    </lineage>
</organism>
<evidence type="ECO:0000256" key="6">
    <source>
        <dbReference type="ARBA" id="ARBA00022801"/>
    </source>
</evidence>
<dbReference type="GO" id="GO:0005576">
    <property type="term" value="C:extracellular region"/>
    <property type="evidence" value="ECO:0007669"/>
    <property type="project" value="UniProtKB-SubCell"/>
</dbReference>
<evidence type="ECO:0000256" key="2">
    <source>
        <dbReference type="ARBA" id="ARBA00004613"/>
    </source>
</evidence>
<protein>
    <recommendedName>
        <fullName evidence="4">mannan endo-1,4-beta-mannosidase</fullName>
        <ecNumber evidence="4">3.2.1.78</ecNumber>
    </recommendedName>
</protein>
<comment type="catalytic activity">
    <reaction evidence="1">
        <text>Random hydrolysis of (1-&gt;4)-beta-D-mannosidic linkages in mannans, galactomannans and glucomannans.</text>
        <dbReference type="EC" id="3.2.1.78"/>
    </reaction>
</comment>
<dbReference type="Proteomes" id="UP000298416">
    <property type="component" value="Unassembled WGS sequence"/>
</dbReference>
<dbReference type="Pfam" id="PF26410">
    <property type="entry name" value="GH5_mannosidase"/>
    <property type="match status" value="1"/>
</dbReference>
<dbReference type="PANTHER" id="PTHR31451">
    <property type="match status" value="1"/>
</dbReference>
<accession>A0A8X9A6V0</accession>
<dbReference type="OrthoDB" id="406631at2759"/>
<dbReference type="GO" id="GO:0016985">
    <property type="term" value="F:mannan endo-1,4-beta-mannosidase activity"/>
    <property type="evidence" value="ECO:0007669"/>
    <property type="project" value="UniProtKB-EC"/>
</dbReference>
<sequence>MGSITTWIVAMFLLLEAEFSQGRMLPSNLDFVRSNLLLQGSPFLFNGFNAYWMMNVASDPDLRHKVSDVFREASATGLTVCRTWAFGDGGDRALQISPGVYDERVFQGLDFVIYEARKYGIRLILSFVNNFNDFGGKAQYVKWARNAGAQVSGDDDFFTNPLIKDYYKNHVRRVVTRLNTITRVSYKEEPTIMAWELMNEPRCQIDYSGKTLNGWVQEMATFVKSIDNNHLLEIGMEGFYGASTPQREQLNPGFQVGTDFITSNLVKEIDFATIHAYPDIWLSGKSEEEKMEFMDRWIRNHYEDARNILKKPLVIAEFGKWNKDGLEERDLYMRNVYRDIYRYARSGGIMSGSMVWHVMAEGMDEYHDGYEIILSQSPSTAGIMSRQSRAMNALMSRNGVMMMHDDNGDGHDHANKSTLWNSLRWMMSS</sequence>
<dbReference type="FunFam" id="3.20.20.80:FF:000012">
    <property type="entry name" value="Mannan endo-1,4-beta-mannosidase 6"/>
    <property type="match status" value="1"/>
</dbReference>
<dbReference type="Gene3D" id="3.20.20.80">
    <property type="entry name" value="Glycosidases"/>
    <property type="match status" value="1"/>
</dbReference>
<evidence type="ECO:0000256" key="7">
    <source>
        <dbReference type="ARBA" id="ARBA00023295"/>
    </source>
</evidence>
<keyword evidence="5" id="KW-0964">Secreted</keyword>
<dbReference type="InterPro" id="IPR001547">
    <property type="entry name" value="Glyco_hydro_5"/>
</dbReference>
<comment type="subcellular location">
    <subcellularLocation>
        <location evidence="2">Secreted</location>
    </subcellularLocation>
</comment>
<dbReference type="GO" id="GO:0000272">
    <property type="term" value="P:polysaccharide catabolic process"/>
    <property type="evidence" value="ECO:0007669"/>
    <property type="project" value="InterPro"/>
</dbReference>
<feature type="domain" description="Glycoside hydrolase family 5" evidence="9">
    <location>
        <begin position="35"/>
        <end position="357"/>
    </location>
</feature>
<dbReference type="InterPro" id="IPR045053">
    <property type="entry name" value="MAN-like"/>
</dbReference>
<reference evidence="10" key="2">
    <citation type="submission" date="2020-08" db="EMBL/GenBank/DDBJ databases">
        <title>Plant Genome Project.</title>
        <authorList>
            <person name="Zhang R.-G."/>
        </authorList>
    </citation>
    <scope>NUCLEOTIDE SEQUENCE</scope>
    <source>
        <strain evidence="10">Huo1</strain>
        <tissue evidence="10">Leaf</tissue>
    </source>
</reference>
<name>A0A8X9A6V0_SALSN</name>
<dbReference type="InterPro" id="IPR017853">
    <property type="entry name" value="GH"/>
</dbReference>
<evidence type="ECO:0000256" key="4">
    <source>
        <dbReference type="ARBA" id="ARBA00012706"/>
    </source>
</evidence>
<keyword evidence="6" id="KW-0378">Hydrolase</keyword>
<dbReference type="EC" id="3.2.1.78" evidence="4"/>